<organism evidence="2 3">
    <name type="scientific">Araneus ventricosus</name>
    <name type="common">Orbweaver spider</name>
    <name type="synonym">Epeira ventricosa</name>
    <dbReference type="NCBI Taxonomy" id="182803"/>
    <lineage>
        <taxon>Eukaryota</taxon>
        <taxon>Metazoa</taxon>
        <taxon>Ecdysozoa</taxon>
        <taxon>Arthropoda</taxon>
        <taxon>Chelicerata</taxon>
        <taxon>Arachnida</taxon>
        <taxon>Araneae</taxon>
        <taxon>Araneomorphae</taxon>
        <taxon>Entelegynae</taxon>
        <taxon>Araneoidea</taxon>
        <taxon>Araneidae</taxon>
        <taxon>Araneus</taxon>
    </lineage>
</organism>
<protein>
    <submittedName>
        <fullName evidence="2">Uncharacterized protein</fullName>
    </submittedName>
</protein>
<comment type="caution">
    <text evidence="2">The sequence shown here is derived from an EMBL/GenBank/DDBJ whole genome shotgun (WGS) entry which is preliminary data.</text>
</comment>
<dbReference type="AlphaFoldDB" id="A0A4Y2GWN9"/>
<name>A0A4Y2GWN9_ARAVE</name>
<evidence type="ECO:0000313" key="1">
    <source>
        <dbReference type="EMBL" id="GBM58148.1"/>
    </source>
</evidence>
<evidence type="ECO:0000313" key="3">
    <source>
        <dbReference type="Proteomes" id="UP000499080"/>
    </source>
</evidence>
<proteinExistence type="predicted"/>
<dbReference type="EMBL" id="BGPR01100995">
    <property type="protein sequence ID" value="GBM58148.1"/>
    <property type="molecule type" value="Genomic_DNA"/>
</dbReference>
<evidence type="ECO:0000313" key="2">
    <source>
        <dbReference type="EMBL" id="GBM58200.1"/>
    </source>
</evidence>
<accession>A0A4Y2GWN9</accession>
<sequence>MLSDAALEYQGQISMSVENREELSVFSETLLRAFRLAESLKISITCCPG</sequence>
<reference evidence="2 3" key="1">
    <citation type="journal article" date="2019" name="Sci. Rep.">
        <title>Orb-weaving spider Araneus ventricosus genome elucidates the spidroin gene catalogue.</title>
        <authorList>
            <person name="Kono N."/>
            <person name="Nakamura H."/>
            <person name="Ohtoshi R."/>
            <person name="Moran D.A.P."/>
            <person name="Shinohara A."/>
            <person name="Yoshida Y."/>
            <person name="Fujiwara M."/>
            <person name="Mori M."/>
            <person name="Tomita M."/>
            <person name="Arakawa K."/>
        </authorList>
    </citation>
    <scope>NUCLEOTIDE SEQUENCE [LARGE SCALE GENOMIC DNA]</scope>
</reference>
<dbReference type="EMBL" id="BGPR01101007">
    <property type="protein sequence ID" value="GBM58200.1"/>
    <property type="molecule type" value="Genomic_DNA"/>
</dbReference>
<gene>
    <name evidence="1" type="ORF">AVEN_18694_1</name>
    <name evidence="2" type="ORF">AVEN_213034_1</name>
</gene>
<feature type="non-terminal residue" evidence="2">
    <location>
        <position position="49"/>
    </location>
</feature>
<keyword evidence="3" id="KW-1185">Reference proteome</keyword>
<dbReference type="Proteomes" id="UP000499080">
    <property type="component" value="Unassembled WGS sequence"/>
</dbReference>